<dbReference type="InterPro" id="IPR013325">
    <property type="entry name" value="RNA_pol_sigma_r2"/>
</dbReference>
<evidence type="ECO:0000313" key="7">
    <source>
        <dbReference type="EMBL" id="TKV59297.1"/>
    </source>
</evidence>
<dbReference type="Proteomes" id="UP000306985">
    <property type="component" value="Unassembled WGS sequence"/>
</dbReference>
<proteinExistence type="inferred from homology"/>
<evidence type="ECO:0000256" key="3">
    <source>
        <dbReference type="ARBA" id="ARBA00023082"/>
    </source>
</evidence>
<dbReference type="InterPro" id="IPR013324">
    <property type="entry name" value="RNA_pol_sigma_r3/r4-like"/>
</dbReference>
<dbReference type="GO" id="GO:0016987">
    <property type="term" value="F:sigma factor activity"/>
    <property type="evidence" value="ECO:0007669"/>
    <property type="project" value="UniProtKB-KW"/>
</dbReference>
<evidence type="ECO:0000313" key="8">
    <source>
        <dbReference type="Proteomes" id="UP000306985"/>
    </source>
</evidence>
<comment type="similarity">
    <text evidence="1">Belongs to the sigma-70 factor family. ECF subfamily.</text>
</comment>
<feature type="domain" description="RNA polymerase sigma factor 70 region 4 type 2" evidence="6">
    <location>
        <begin position="110"/>
        <end position="162"/>
    </location>
</feature>
<evidence type="ECO:0000259" key="6">
    <source>
        <dbReference type="Pfam" id="PF08281"/>
    </source>
</evidence>
<dbReference type="InterPro" id="IPR014284">
    <property type="entry name" value="RNA_pol_sigma-70_dom"/>
</dbReference>
<dbReference type="PANTHER" id="PTHR43133">
    <property type="entry name" value="RNA POLYMERASE ECF-TYPE SIGMA FACTO"/>
    <property type="match status" value="1"/>
</dbReference>
<organism evidence="7 8">
    <name type="scientific">Nakamurella flava</name>
    <dbReference type="NCBI Taxonomy" id="2576308"/>
    <lineage>
        <taxon>Bacteria</taxon>
        <taxon>Bacillati</taxon>
        <taxon>Actinomycetota</taxon>
        <taxon>Actinomycetes</taxon>
        <taxon>Nakamurellales</taxon>
        <taxon>Nakamurellaceae</taxon>
        <taxon>Nakamurella</taxon>
    </lineage>
</organism>
<dbReference type="Pfam" id="PF08281">
    <property type="entry name" value="Sigma70_r4_2"/>
    <property type="match status" value="1"/>
</dbReference>
<accession>A0A4U6QG62</accession>
<dbReference type="SUPFAM" id="SSF88659">
    <property type="entry name" value="Sigma3 and sigma4 domains of RNA polymerase sigma factors"/>
    <property type="match status" value="1"/>
</dbReference>
<dbReference type="Gene3D" id="1.10.1740.10">
    <property type="match status" value="1"/>
</dbReference>
<dbReference type="GO" id="GO:0006352">
    <property type="term" value="P:DNA-templated transcription initiation"/>
    <property type="evidence" value="ECO:0007669"/>
    <property type="project" value="InterPro"/>
</dbReference>
<gene>
    <name evidence="7" type="ORF">FDO65_11440</name>
</gene>
<dbReference type="NCBIfam" id="TIGR02937">
    <property type="entry name" value="sigma70-ECF"/>
    <property type="match status" value="1"/>
</dbReference>
<dbReference type="EMBL" id="SZZH01000002">
    <property type="protein sequence ID" value="TKV59297.1"/>
    <property type="molecule type" value="Genomic_DNA"/>
</dbReference>
<evidence type="ECO:0000256" key="2">
    <source>
        <dbReference type="ARBA" id="ARBA00023015"/>
    </source>
</evidence>
<dbReference type="InterPro" id="IPR007627">
    <property type="entry name" value="RNA_pol_sigma70_r2"/>
</dbReference>
<protein>
    <submittedName>
        <fullName evidence="7">Sigma-70 family RNA polymerase sigma factor</fullName>
    </submittedName>
</protein>
<name>A0A4U6QG62_9ACTN</name>
<reference evidence="7 8" key="1">
    <citation type="submission" date="2019-05" db="EMBL/GenBank/DDBJ databases">
        <title>Nakamurella sp. N5BH11, whole genome shotgun sequence.</title>
        <authorList>
            <person name="Tuo L."/>
        </authorList>
    </citation>
    <scope>NUCLEOTIDE SEQUENCE [LARGE SCALE GENOMIC DNA]</scope>
    <source>
        <strain evidence="7 8">N5BH11</strain>
    </source>
</reference>
<dbReference type="AlphaFoldDB" id="A0A4U6QG62"/>
<dbReference type="OrthoDB" id="5243867at2"/>
<dbReference type="InterPro" id="IPR036388">
    <property type="entry name" value="WH-like_DNA-bd_sf"/>
</dbReference>
<dbReference type="PANTHER" id="PTHR43133:SF25">
    <property type="entry name" value="RNA POLYMERASE SIGMA FACTOR RFAY-RELATED"/>
    <property type="match status" value="1"/>
</dbReference>
<comment type="caution">
    <text evidence="7">The sequence shown here is derived from an EMBL/GenBank/DDBJ whole genome shotgun (WGS) entry which is preliminary data.</text>
</comment>
<dbReference type="InterPro" id="IPR013249">
    <property type="entry name" value="RNA_pol_sigma70_r4_t2"/>
</dbReference>
<keyword evidence="3" id="KW-0731">Sigma factor</keyword>
<dbReference type="GO" id="GO:0003677">
    <property type="term" value="F:DNA binding"/>
    <property type="evidence" value="ECO:0007669"/>
    <property type="project" value="InterPro"/>
</dbReference>
<evidence type="ECO:0000256" key="1">
    <source>
        <dbReference type="ARBA" id="ARBA00010641"/>
    </source>
</evidence>
<evidence type="ECO:0000259" key="5">
    <source>
        <dbReference type="Pfam" id="PF04542"/>
    </source>
</evidence>
<dbReference type="SUPFAM" id="SSF88946">
    <property type="entry name" value="Sigma2 domain of RNA polymerase sigma factors"/>
    <property type="match status" value="1"/>
</dbReference>
<keyword evidence="2" id="KW-0805">Transcription regulation</keyword>
<keyword evidence="8" id="KW-1185">Reference proteome</keyword>
<sequence length="187" mass="21286">MDVVDGRQRFRALYEEHWQALFGFACRRAETVEDAADVTSEVFLVAWRRIAEVPLGQQARLWLFGVARLTMSNHLRGERRRERLGDALLSAVRENHGDADRWFDRDESAERIRTALGKLSEADREVICLVAWEDLTPGQAAHVLGINATAARTRLSRARRRLKALLDQQSPVELSRLAIGSPWRGQS</sequence>
<dbReference type="Pfam" id="PF04542">
    <property type="entry name" value="Sigma70_r2"/>
    <property type="match status" value="1"/>
</dbReference>
<evidence type="ECO:0000256" key="4">
    <source>
        <dbReference type="ARBA" id="ARBA00023163"/>
    </source>
</evidence>
<keyword evidence="4" id="KW-0804">Transcription</keyword>
<dbReference type="Gene3D" id="1.10.10.10">
    <property type="entry name" value="Winged helix-like DNA-binding domain superfamily/Winged helix DNA-binding domain"/>
    <property type="match status" value="1"/>
</dbReference>
<dbReference type="InterPro" id="IPR039425">
    <property type="entry name" value="RNA_pol_sigma-70-like"/>
</dbReference>
<feature type="domain" description="RNA polymerase sigma-70 region 2" evidence="5">
    <location>
        <begin position="13"/>
        <end position="81"/>
    </location>
</feature>